<dbReference type="SUPFAM" id="SSF89360">
    <property type="entry name" value="HesB-like domain"/>
    <property type="match status" value="1"/>
</dbReference>
<dbReference type="OrthoDB" id="2355011at2"/>
<keyword evidence="2" id="KW-1185">Reference proteome</keyword>
<dbReference type="Proteomes" id="UP000297776">
    <property type="component" value="Unassembled WGS sequence"/>
</dbReference>
<dbReference type="InterPro" id="IPR035903">
    <property type="entry name" value="HesB-like_dom_sf"/>
</dbReference>
<sequence>MIITDIAKEAFKELFHQHEAENVRVFFAGQGCGAPQLGIALDQPEENDVIQTVNGIKVAIDPQILFITEDITLDVQDTPEGRGIVMSGMPESDCC</sequence>
<dbReference type="EMBL" id="SORX01000008">
    <property type="protein sequence ID" value="TFD99732.1"/>
    <property type="molecule type" value="Genomic_DNA"/>
</dbReference>
<dbReference type="Gene3D" id="2.60.300.12">
    <property type="entry name" value="HesB-like domain"/>
    <property type="match status" value="1"/>
</dbReference>
<evidence type="ECO:0000313" key="2">
    <source>
        <dbReference type="Proteomes" id="UP000297776"/>
    </source>
</evidence>
<organism evidence="1 2">
    <name type="scientific">Jeotgalibacillus salarius</name>
    <dbReference type="NCBI Taxonomy" id="546023"/>
    <lineage>
        <taxon>Bacteria</taxon>
        <taxon>Bacillati</taxon>
        <taxon>Bacillota</taxon>
        <taxon>Bacilli</taxon>
        <taxon>Bacillales</taxon>
        <taxon>Caryophanaceae</taxon>
        <taxon>Jeotgalibacillus</taxon>
    </lineage>
</organism>
<dbReference type="RefSeq" id="WP_134382249.1">
    <property type="nucleotide sequence ID" value="NZ_SORX01000008.1"/>
</dbReference>
<gene>
    <name evidence="1" type="ORF">E2626_13180</name>
</gene>
<protein>
    <submittedName>
        <fullName evidence="1">Adhesin</fullName>
    </submittedName>
</protein>
<evidence type="ECO:0000313" key="1">
    <source>
        <dbReference type="EMBL" id="TFD99732.1"/>
    </source>
</evidence>
<proteinExistence type="predicted"/>
<name>A0A4Y8LGT4_9BACL</name>
<dbReference type="AlphaFoldDB" id="A0A4Y8LGT4"/>
<accession>A0A4Y8LGT4</accession>
<comment type="caution">
    <text evidence="1">The sequence shown here is derived from an EMBL/GenBank/DDBJ whole genome shotgun (WGS) entry which is preliminary data.</text>
</comment>
<reference evidence="1 2" key="1">
    <citation type="submission" date="2019-03" db="EMBL/GenBank/DDBJ databases">
        <authorList>
            <person name="Yang Y."/>
        </authorList>
    </citation>
    <scope>NUCLEOTIDE SEQUENCE [LARGE SCALE GENOMIC DNA]</scope>
    <source>
        <strain evidence="1 2">ASL-1</strain>
    </source>
</reference>